<protein>
    <submittedName>
        <fullName evidence="2">Zinc knuckle CX2CX4HX4C</fullName>
    </submittedName>
</protein>
<dbReference type="Proteomes" id="UP000245207">
    <property type="component" value="Unassembled WGS sequence"/>
</dbReference>
<evidence type="ECO:0000256" key="1">
    <source>
        <dbReference type="SAM" id="MobiDB-lite"/>
    </source>
</evidence>
<gene>
    <name evidence="2" type="ORF">CTI12_AA180420</name>
</gene>
<feature type="region of interest" description="Disordered" evidence="1">
    <location>
        <begin position="163"/>
        <end position="276"/>
    </location>
</feature>
<dbReference type="AlphaFoldDB" id="A0A2U1P8V4"/>
<dbReference type="PANTHER" id="PTHR31286">
    <property type="entry name" value="GLYCINE-RICH CELL WALL STRUCTURAL PROTEIN 1.8-LIKE"/>
    <property type="match status" value="1"/>
</dbReference>
<comment type="caution">
    <text evidence="2">The sequence shown here is derived from an EMBL/GenBank/DDBJ whole genome shotgun (WGS) entry which is preliminary data.</text>
</comment>
<sequence>MGNGEKDCCSGQVENTVSKDTVVEDGLVNEVIEAEKGLDEGNDGNEVIQNGIINGGTTSAAIAIGISSDSPGTSIGVVDKVTGLASTRYARVLVEVSSKKCLPEVIEVVYRDREKVEICRKAVKIQTEWVPPRCAECCIFGHTDKNCGKFTNKEVPDVIEVEDEQEKGKNKEALENDNVGFKEVRYKRGNKGGNSNRPQNYKPNHQFQKKGSIGNKDKAASHFVYQKKHKEDQQENTSKEQAHVEKKTPVKETASSSTQSERKQSPTGNKSQGRAWNAEGEILEAIKRFANKYAILDPYKNGYNETCGFENVNDGSNGEVNDVYKDENGIGQCMESEFIEGRDKEVLT</sequence>
<evidence type="ECO:0000313" key="2">
    <source>
        <dbReference type="EMBL" id="PWA82183.1"/>
    </source>
</evidence>
<feature type="compositionally biased region" description="Basic and acidic residues" evidence="1">
    <location>
        <begin position="166"/>
        <end position="186"/>
    </location>
</feature>
<accession>A0A2U1P8V4</accession>
<dbReference type="EMBL" id="PKPP01001502">
    <property type="protein sequence ID" value="PWA82183.1"/>
    <property type="molecule type" value="Genomic_DNA"/>
</dbReference>
<evidence type="ECO:0000313" key="3">
    <source>
        <dbReference type="Proteomes" id="UP000245207"/>
    </source>
</evidence>
<proteinExistence type="predicted"/>
<feature type="compositionally biased region" description="Polar residues" evidence="1">
    <location>
        <begin position="193"/>
        <end position="206"/>
    </location>
</feature>
<organism evidence="2 3">
    <name type="scientific">Artemisia annua</name>
    <name type="common">Sweet wormwood</name>
    <dbReference type="NCBI Taxonomy" id="35608"/>
    <lineage>
        <taxon>Eukaryota</taxon>
        <taxon>Viridiplantae</taxon>
        <taxon>Streptophyta</taxon>
        <taxon>Embryophyta</taxon>
        <taxon>Tracheophyta</taxon>
        <taxon>Spermatophyta</taxon>
        <taxon>Magnoliopsida</taxon>
        <taxon>eudicotyledons</taxon>
        <taxon>Gunneridae</taxon>
        <taxon>Pentapetalae</taxon>
        <taxon>asterids</taxon>
        <taxon>campanulids</taxon>
        <taxon>Asterales</taxon>
        <taxon>Asteraceae</taxon>
        <taxon>Asteroideae</taxon>
        <taxon>Anthemideae</taxon>
        <taxon>Artemisiinae</taxon>
        <taxon>Artemisia</taxon>
    </lineage>
</organism>
<feature type="compositionally biased region" description="Basic and acidic residues" evidence="1">
    <location>
        <begin position="229"/>
        <end position="250"/>
    </location>
</feature>
<keyword evidence="3" id="KW-1185">Reference proteome</keyword>
<reference evidence="2 3" key="1">
    <citation type="journal article" date="2018" name="Mol. Plant">
        <title>The genome of Artemisia annua provides insight into the evolution of Asteraceae family and artemisinin biosynthesis.</title>
        <authorList>
            <person name="Shen Q."/>
            <person name="Zhang L."/>
            <person name="Liao Z."/>
            <person name="Wang S."/>
            <person name="Yan T."/>
            <person name="Shi P."/>
            <person name="Liu M."/>
            <person name="Fu X."/>
            <person name="Pan Q."/>
            <person name="Wang Y."/>
            <person name="Lv Z."/>
            <person name="Lu X."/>
            <person name="Zhang F."/>
            <person name="Jiang W."/>
            <person name="Ma Y."/>
            <person name="Chen M."/>
            <person name="Hao X."/>
            <person name="Li L."/>
            <person name="Tang Y."/>
            <person name="Lv G."/>
            <person name="Zhou Y."/>
            <person name="Sun X."/>
            <person name="Brodelius P.E."/>
            <person name="Rose J.K.C."/>
            <person name="Tang K."/>
        </authorList>
    </citation>
    <scope>NUCLEOTIDE SEQUENCE [LARGE SCALE GENOMIC DNA]</scope>
    <source>
        <strain evidence="3">cv. Huhao1</strain>
        <tissue evidence="2">Leaf</tissue>
    </source>
</reference>
<dbReference type="PANTHER" id="PTHR31286:SF99">
    <property type="entry name" value="DUF4283 DOMAIN-CONTAINING PROTEIN"/>
    <property type="match status" value="1"/>
</dbReference>
<feature type="compositionally biased region" description="Polar residues" evidence="1">
    <location>
        <begin position="253"/>
        <end position="274"/>
    </location>
</feature>
<name>A0A2U1P8V4_ARTAN</name>
<dbReference type="InterPro" id="IPR040256">
    <property type="entry name" value="At4g02000-like"/>
</dbReference>